<accession>A0A175VRE2</accession>
<feature type="region of interest" description="Disordered" evidence="1">
    <location>
        <begin position="1"/>
        <end position="27"/>
    </location>
</feature>
<evidence type="ECO:0000313" key="3">
    <source>
        <dbReference type="Proteomes" id="UP000078237"/>
    </source>
</evidence>
<dbReference type="AlphaFoldDB" id="A0A175VRE2"/>
<evidence type="ECO:0000313" key="2">
    <source>
        <dbReference type="EMBL" id="KXX73620.1"/>
    </source>
</evidence>
<dbReference type="VEuPathDB" id="FungiDB:MMYC01_210141"/>
<keyword evidence="3" id="KW-1185">Reference proteome</keyword>
<dbReference type="Proteomes" id="UP000078237">
    <property type="component" value="Unassembled WGS sequence"/>
</dbReference>
<evidence type="ECO:0000256" key="1">
    <source>
        <dbReference type="SAM" id="MobiDB-lite"/>
    </source>
</evidence>
<sequence>MPPSTKRSRAVAGLENGTPTGPKKRRMPDVIILASSDVETDEPYAEATRGRVVSRGLFEQLQEDAFFDLKTDLHLELDRLYRIGEDGILGGKGVPALSTGLTIGVASQRPSTEEAEEDLHEALWRWLRQDKLSRPTNCLLYRLDAQPGDDLPPGDQLVIDALDRLTAKMPFEVFMAIVEREDKGRQEPAPSYLARAIHDLQGHLLAFDVPADERNWVHTERSSPKPSSGFVTVVVLVPRDTVVDFLMESEVPLALTRRYCLQTTGVRRLVEYFTARILGSADYVRLLPVFKELCTRVWGLDEARGLAVLPSNAVEELLKVIVLAQDWKFFDQALSKLGSYPLSTFFEWIAGRIEAEPLAACDAGKRLAATGLGSPINVLRLGPPENGVLRLLRQLVTGALEGIGTQTLTAQDGRHLSELVHVVLGPGAVTLRLLPLVEQNPILHTSFALGVFDGLCQVTKFHPSSPPVPRELLERLARLITNSLDVSKFDSSSPRYQNFGCRCCHLIPQPVRPGSVEVTHFSSFVSGVLSEGIDDRILAVFALKVVRDIGLIKPSAFATFWLPFLRELLGILEKNNNAALSAPRYHHLFAAVLETYLNRCVGPPPIHWIPECQYVPCACRLCSLINRFLRSSIWVASISLISNTEVIHLNSWPLMQYANWIQCKFTVKDGVVIVEKLMAIEQGPSFELWRKKRNEASAEIGKLDDGQLRTVLGDSYSSIVYYDPVQLTGRSSVAHSLHSTHRSARSQPNGFAGRQIVFSLTHDIYCIAKTRRQANHVQYVAKATPIDPVAASIGCSCDFLNSRSLDAGFYQSDQL</sequence>
<proteinExistence type="predicted"/>
<reference evidence="2 3" key="1">
    <citation type="journal article" date="2016" name="Genome Announc.">
        <title>Genome Sequence of Madurella mycetomatis mm55, Isolated from a Human Mycetoma Case in Sudan.</title>
        <authorList>
            <person name="Smit S."/>
            <person name="Derks M.F."/>
            <person name="Bervoets S."/>
            <person name="Fahal A."/>
            <person name="van Leeuwen W."/>
            <person name="van Belkum A."/>
            <person name="van de Sande W.W."/>
        </authorList>
    </citation>
    <scope>NUCLEOTIDE SEQUENCE [LARGE SCALE GENOMIC DNA]</scope>
    <source>
        <strain evidence="3">mm55</strain>
    </source>
</reference>
<dbReference type="OrthoDB" id="27483at2759"/>
<protein>
    <submittedName>
        <fullName evidence="2">Uncharacterized protein</fullName>
    </submittedName>
</protein>
<comment type="caution">
    <text evidence="2">The sequence shown here is derived from an EMBL/GenBank/DDBJ whole genome shotgun (WGS) entry which is preliminary data.</text>
</comment>
<organism evidence="2 3">
    <name type="scientific">Madurella mycetomatis</name>
    <dbReference type="NCBI Taxonomy" id="100816"/>
    <lineage>
        <taxon>Eukaryota</taxon>
        <taxon>Fungi</taxon>
        <taxon>Dikarya</taxon>
        <taxon>Ascomycota</taxon>
        <taxon>Pezizomycotina</taxon>
        <taxon>Sordariomycetes</taxon>
        <taxon>Sordariomycetidae</taxon>
        <taxon>Sordariales</taxon>
        <taxon>Sordariales incertae sedis</taxon>
        <taxon>Madurella</taxon>
    </lineage>
</organism>
<gene>
    <name evidence="2" type="ORF">MMYC01_210141</name>
</gene>
<dbReference type="EMBL" id="LCTW02000445">
    <property type="protein sequence ID" value="KXX73620.1"/>
    <property type="molecule type" value="Genomic_DNA"/>
</dbReference>
<name>A0A175VRE2_9PEZI</name>